<protein>
    <recommendedName>
        <fullName evidence="4">Telomere length regulation protein conserved domain-containing protein</fullName>
    </recommendedName>
</protein>
<dbReference type="OMA" id="CAETAGW"/>
<accession>A0A0D3JRF6</accession>
<evidence type="ECO:0000256" key="1">
    <source>
        <dbReference type="SAM" id="MobiDB-lite"/>
    </source>
</evidence>
<dbReference type="GeneID" id="17271635"/>
<dbReference type="Proteomes" id="UP000013827">
    <property type="component" value="Unassembled WGS sequence"/>
</dbReference>
<dbReference type="HOGENOM" id="CLU_431142_0_0_1"/>
<name>A0A0D3JRF6_EMIH1</name>
<reference evidence="2" key="2">
    <citation type="submission" date="2024-10" db="UniProtKB">
        <authorList>
            <consortium name="EnsemblProtists"/>
        </authorList>
    </citation>
    <scope>IDENTIFICATION</scope>
</reference>
<dbReference type="EnsemblProtists" id="EOD26091">
    <property type="protein sequence ID" value="EOD26091"/>
    <property type="gene ID" value="EMIHUDRAFT_115225"/>
</dbReference>
<keyword evidence="3" id="KW-1185">Reference proteome</keyword>
<reference evidence="3" key="1">
    <citation type="journal article" date="2013" name="Nature">
        <title>Pan genome of the phytoplankton Emiliania underpins its global distribution.</title>
        <authorList>
            <person name="Read B.A."/>
            <person name="Kegel J."/>
            <person name="Klute M.J."/>
            <person name="Kuo A."/>
            <person name="Lefebvre S.C."/>
            <person name="Maumus F."/>
            <person name="Mayer C."/>
            <person name="Miller J."/>
            <person name="Monier A."/>
            <person name="Salamov A."/>
            <person name="Young J."/>
            <person name="Aguilar M."/>
            <person name="Claverie J.M."/>
            <person name="Frickenhaus S."/>
            <person name="Gonzalez K."/>
            <person name="Herman E.K."/>
            <person name="Lin Y.C."/>
            <person name="Napier J."/>
            <person name="Ogata H."/>
            <person name="Sarno A.F."/>
            <person name="Shmutz J."/>
            <person name="Schroeder D."/>
            <person name="de Vargas C."/>
            <person name="Verret F."/>
            <person name="von Dassow P."/>
            <person name="Valentin K."/>
            <person name="Van de Peer Y."/>
            <person name="Wheeler G."/>
            <person name="Dacks J.B."/>
            <person name="Delwiche C.F."/>
            <person name="Dyhrman S.T."/>
            <person name="Glockner G."/>
            <person name="John U."/>
            <person name="Richards T."/>
            <person name="Worden A.Z."/>
            <person name="Zhang X."/>
            <person name="Grigoriev I.V."/>
            <person name="Allen A.E."/>
            <person name="Bidle K."/>
            <person name="Borodovsky M."/>
            <person name="Bowler C."/>
            <person name="Brownlee C."/>
            <person name="Cock J.M."/>
            <person name="Elias M."/>
            <person name="Gladyshev V.N."/>
            <person name="Groth M."/>
            <person name="Guda C."/>
            <person name="Hadaegh A."/>
            <person name="Iglesias-Rodriguez M.D."/>
            <person name="Jenkins J."/>
            <person name="Jones B.M."/>
            <person name="Lawson T."/>
            <person name="Leese F."/>
            <person name="Lindquist E."/>
            <person name="Lobanov A."/>
            <person name="Lomsadze A."/>
            <person name="Malik S.B."/>
            <person name="Marsh M.E."/>
            <person name="Mackinder L."/>
            <person name="Mock T."/>
            <person name="Mueller-Roeber B."/>
            <person name="Pagarete A."/>
            <person name="Parker M."/>
            <person name="Probert I."/>
            <person name="Quesneville H."/>
            <person name="Raines C."/>
            <person name="Rensing S.A."/>
            <person name="Riano-Pachon D.M."/>
            <person name="Richier S."/>
            <person name="Rokitta S."/>
            <person name="Shiraiwa Y."/>
            <person name="Soanes D.M."/>
            <person name="van der Giezen M."/>
            <person name="Wahlund T.M."/>
            <person name="Williams B."/>
            <person name="Wilson W."/>
            <person name="Wolfe G."/>
            <person name="Wurch L.L."/>
        </authorList>
    </citation>
    <scope>NUCLEOTIDE SEQUENCE</scope>
</reference>
<dbReference type="PaxDb" id="2903-EOD26091"/>
<proteinExistence type="predicted"/>
<dbReference type="KEGG" id="ehx:EMIHUDRAFT_115225"/>
<dbReference type="AlphaFoldDB" id="A0A0D3JRF6"/>
<evidence type="ECO:0000313" key="2">
    <source>
        <dbReference type="EnsemblProtists" id="EOD26091"/>
    </source>
</evidence>
<evidence type="ECO:0008006" key="4">
    <source>
        <dbReference type="Google" id="ProtNLM"/>
    </source>
</evidence>
<evidence type="ECO:0000313" key="3">
    <source>
        <dbReference type="Proteomes" id="UP000013827"/>
    </source>
</evidence>
<dbReference type="RefSeq" id="XP_005778520.1">
    <property type="nucleotide sequence ID" value="XM_005778463.1"/>
</dbReference>
<organism evidence="2 3">
    <name type="scientific">Emiliania huxleyi (strain CCMP1516)</name>
    <dbReference type="NCBI Taxonomy" id="280463"/>
    <lineage>
        <taxon>Eukaryota</taxon>
        <taxon>Haptista</taxon>
        <taxon>Haptophyta</taxon>
        <taxon>Prymnesiophyceae</taxon>
        <taxon>Isochrysidales</taxon>
        <taxon>Noelaerhabdaceae</taxon>
        <taxon>Emiliania</taxon>
    </lineage>
</organism>
<feature type="region of interest" description="Disordered" evidence="1">
    <location>
        <begin position="485"/>
        <end position="618"/>
    </location>
</feature>
<feature type="compositionally biased region" description="Acidic residues" evidence="1">
    <location>
        <begin position="501"/>
        <end position="516"/>
    </location>
</feature>
<sequence length="635" mass="66505">MKLDTYGEYVRRVVDTLTAFEDELIATSGFFGREEHLESCIQGVQSEFESNARAIAVFAAPEALSALVGTLLSAEDPRPADAPKEGRRFEDAFAAAVLLSSSIGTRGLLRNPTVLSRMWQFVERPERHPVLLYYWCRCAAALLLSPEGSGGLGAAISALGLPRLLLSLVPHLHCEAVRMLLKNVIGLGGQAGLGEEGAVPLQLALVGEQSILPSLMRLMEGGGDASLDAAELLCCVLEAASMRADGARLLTLVARPFLPLFTRAVAAGDCAAHRRRQSQIALLSLGAAALAAEQACGDAEAGPGGEGAPQVAPRVAGAVAALLGPLSRLLAHGSCEVARAAARLWSSFLDSAPQELLGCRGSCSAALVTAELFTRVDRNGGGRQDMLRHALLKALVSALRCDDARLGAAILKSAKLLPRLERNLLMREGAGGKASRCSPEHARLLVLEIAAIGRTAALAPHLARSAEWRRIGTIVGVELGGGAAEGGHACEPREASPSSSGDEEDYASAPEAEAEVGEAGGDEPTGAENVPPHRSPEGVGPTSPVSPKLAAAAPPPAREGEEDFVIDNNSLRSSDDFSKLTPRPSFERRSVLHRKAKESSPYYRKDGDGRSAPDAPAQEDAAISALNETVKALSF</sequence>